<proteinExistence type="predicted"/>
<protein>
    <submittedName>
        <fullName evidence="1">Plasmid stabilization protein</fullName>
    </submittedName>
</protein>
<reference evidence="1 2" key="1">
    <citation type="submission" date="2016-10" db="EMBL/GenBank/DDBJ databases">
        <title>Complete Genome Sequence of Flavobacterium sp. PK15.</title>
        <authorList>
            <person name="Ekwe A."/>
            <person name="Kim S.B."/>
        </authorList>
    </citation>
    <scope>NUCLEOTIDE SEQUENCE [LARGE SCALE GENOMIC DNA]</scope>
    <source>
        <strain evidence="1 2">PK15</strain>
    </source>
</reference>
<name>A0A1D9PA84_9FLAO</name>
<accession>A0A1D9PA84</accession>
<dbReference type="AlphaFoldDB" id="A0A1D9PA84"/>
<dbReference type="KEGG" id="fcm:BIW12_08470"/>
<keyword evidence="2" id="KW-1185">Reference proteome</keyword>
<evidence type="ECO:0000313" key="2">
    <source>
        <dbReference type="Proteomes" id="UP000178198"/>
    </source>
</evidence>
<sequence length="103" mass="12207">MYKRGRVGVIVSPIASQNIEDAVEYYIYKASKKVALDFLKDYRKTYKALQTNPFYQFHDNNYRFLPFGKFPYISFFIVDEPSKTVFLNAVFHTSQDPDKYPVR</sequence>
<organism evidence="1 2">
    <name type="scientific">Flavobacterium commune</name>
    <dbReference type="NCBI Taxonomy" id="1306519"/>
    <lineage>
        <taxon>Bacteria</taxon>
        <taxon>Pseudomonadati</taxon>
        <taxon>Bacteroidota</taxon>
        <taxon>Flavobacteriia</taxon>
        <taxon>Flavobacteriales</taxon>
        <taxon>Flavobacteriaceae</taxon>
        <taxon>Flavobacterium</taxon>
    </lineage>
</organism>
<dbReference type="EMBL" id="CP017774">
    <property type="protein sequence ID" value="AOZ99476.1"/>
    <property type="molecule type" value="Genomic_DNA"/>
</dbReference>
<evidence type="ECO:0000313" key="1">
    <source>
        <dbReference type="EMBL" id="AOZ99476.1"/>
    </source>
</evidence>
<dbReference type="InterPro" id="IPR035093">
    <property type="entry name" value="RelE/ParE_toxin_dom_sf"/>
</dbReference>
<gene>
    <name evidence="1" type="ORF">BIW12_08470</name>
</gene>
<dbReference type="Proteomes" id="UP000178198">
    <property type="component" value="Chromosome"/>
</dbReference>
<dbReference type="Gene3D" id="3.30.2310.20">
    <property type="entry name" value="RelE-like"/>
    <property type="match status" value="1"/>
</dbReference>